<dbReference type="EMBL" id="LR031570">
    <property type="protein sequence ID" value="VDC71094.1"/>
    <property type="molecule type" value="Genomic_DNA"/>
</dbReference>
<name>A0A3P5Z5A7_BRACM</name>
<sequence>MPGLQKTYSNSFVTHDGTERSFSMYGGQEDEKFMLPKFYNERGDKNLYYR</sequence>
<accession>A0A3P5Z5A7</accession>
<proteinExistence type="predicted"/>
<evidence type="ECO:0000313" key="1">
    <source>
        <dbReference type="EMBL" id="VDC71094.1"/>
    </source>
</evidence>
<protein>
    <submittedName>
        <fullName evidence="1">Uncharacterized protein</fullName>
    </submittedName>
</protein>
<gene>
    <name evidence="1" type="ORF">BRAA05T20808Z</name>
</gene>
<reference evidence="1" key="1">
    <citation type="submission" date="2018-11" db="EMBL/GenBank/DDBJ databases">
        <authorList>
            <consortium name="Genoscope - CEA"/>
            <person name="William W."/>
        </authorList>
    </citation>
    <scope>NUCLEOTIDE SEQUENCE</scope>
</reference>
<dbReference type="AlphaFoldDB" id="A0A3P5Z5A7"/>
<organism evidence="1">
    <name type="scientific">Brassica campestris</name>
    <name type="common">Field mustard</name>
    <dbReference type="NCBI Taxonomy" id="3711"/>
    <lineage>
        <taxon>Eukaryota</taxon>
        <taxon>Viridiplantae</taxon>
        <taxon>Streptophyta</taxon>
        <taxon>Embryophyta</taxon>
        <taxon>Tracheophyta</taxon>
        <taxon>Spermatophyta</taxon>
        <taxon>Magnoliopsida</taxon>
        <taxon>eudicotyledons</taxon>
        <taxon>Gunneridae</taxon>
        <taxon>Pentapetalae</taxon>
        <taxon>rosids</taxon>
        <taxon>malvids</taxon>
        <taxon>Brassicales</taxon>
        <taxon>Brassicaceae</taxon>
        <taxon>Brassiceae</taxon>
        <taxon>Brassica</taxon>
    </lineage>
</organism>